<keyword evidence="1" id="KW-0472">Membrane</keyword>
<dbReference type="RefSeq" id="WP_119440249.1">
    <property type="nucleotide sequence ID" value="NZ_QWGR01000023.1"/>
</dbReference>
<keyword evidence="1" id="KW-1133">Transmembrane helix</keyword>
<organism evidence="3 4">
    <name type="scientific">Maribellus luteus</name>
    <dbReference type="NCBI Taxonomy" id="2305463"/>
    <lineage>
        <taxon>Bacteria</taxon>
        <taxon>Pseudomonadati</taxon>
        <taxon>Bacteroidota</taxon>
        <taxon>Bacteroidia</taxon>
        <taxon>Marinilabiliales</taxon>
        <taxon>Prolixibacteraceae</taxon>
        <taxon>Maribellus</taxon>
    </lineage>
</organism>
<feature type="domain" description="DUF6249" evidence="2">
    <location>
        <begin position="6"/>
        <end position="113"/>
    </location>
</feature>
<comment type="caution">
    <text evidence="3">The sequence shown here is derived from an EMBL/GenBank/DDBJ whole genome shotgun (WGS) entry which is preliminary data.</text>
</comment>
<dbReference type="Pfam" id="PF19762">
    <property type="entry name" value="DUF6249"/>
    <property type="match status" value="1"/>
</dbReference>
<reference evidence="3 4" key="1">
    <citation type="submission" date="2018-08" db="EMBL/GenBank/DDBJ databases">
        <title>Pallidiluteibacterium maritimus gen. nov., sp. nov., isolated from coastal sediment.</title>
        <authorList>
            <person name="Zhou L.Y."/>
        </authorList>
    </citation>
    <scope>NUCLEOTIDE SEQUENCE [LARGE SCALE GENOMIC DNA]</scope>
    <source>
        <strain evidence="3 4">XSD2</strain>
    </source>
</reference>
<dbReference type="EMBL" id="QWGR01000023">
    <property type="protein sequence ID" value="RIJ45543.1"/>
    <property type="molecule type" value="Genomic_DNA"/>
</dbReference>
<accession>A0A399STT2</accession>
<gene>
    <name evidence="3" type="ORF">D1614_22445</name>
</gene>
<protein>
    <recommendedName>
        <fullName evidence="2">DUF6249 domain-containing protein</fullName>
    </recommendedName>
</protein>
<dbReference type="AlphaFoldDB" id="A0A399STT2"/>
<proteinExistence type="predicted"/>
<dbReference type="InterPro" id="IPR046216">
    <property type="entry name" value="DUF6249"/>
</dbReference>
<feature type="transmembrane region" description="Helical" evidence="1">
    <location>
        <begin position="93"/>
        <end position="112"/>
    </location>
</feature>
<dbReference type="Proteomes" id="UP000265926">
    <property type="component" value="Unassembled WGS sequence"/>
</dbReference>
<dbReference type="OrthoDB" id="1121497at2"/>
<evidence type="ECO:0000259" key="2">
    <source>
        <dbReference type="Pfam" id="PF19762"/>
    </source>
</evidence>
<evidence type="ECO:0000313" key="4">
    <source>
        <dbReference type="Proteomes" id="UP000265926"/>
    </source>
</evidence>
<keyword evidence="1" id="KW-0812">Transmembrane</keyword>
<feature type="transmembrane region" description="Helical" evidence="1">
    <location>
        <begin position="61"/>
        <end position="81"/>
    </location>
</feature>
<feature type="transmembrane region" description="Helical" evidence="1">
    <location>
        <begin position="6"/>
        <end position="27"/>
    </location>
</feature>
<evidence type="ECO:0000313" key="3">
    <source>
        <dbReference type="EMBL" id="RIJ45543.1"/>
    </source>
</evidence>
<sequence>MDLDILIPAIIFFAAYHIIKLISTHLLKRKLIKAEQYERVGILDEAQPVNDEVNRYPSLKWGLVALMTGIGFIVIDLLKLIDKAMIDGRNAVLPFGILLVFVSLGFLIYFFIVNGKRK</sequence>
<name>A0A399STT2_9BACT</name>
<evidence type="ECO:0000256" key="1">
    <source>
        <dbReference type="SAM" id="Phobius"/>
    </source>
</evidence>
<keyword evidence="4" id="KW-1185">Reference proteome</keyword>